<gene>
    <name evidence="1" type="ORF">QJ048_03250</name>
</gene>
<evidence type="ECO:0000313" key="2">
    <source>
        <dbReference type="Proteomes" id="UP001226434"/>
    </source>
</evidence>
<reference evidence="1 2" key="1">
    <citation type="submission" date="2023-05" db="EMBL/GenBank/DDBJ databases">
        <title>Genome sequence of Pinibacter sp. MAH-24.</title>
        <authorList>
            <person name="Huq M.A."/>
        </authorList>
    </citation>
    <scope>NUCLEOTIDE SEQUENCE [LARGE SCALE GENOMIC DNA]</scope>
    <source>
        <strain evidence="1 2">MAH-24</strain>
    </source>
</reference>
<dbReference type="EMBL" id="JASBRG010000001">
    <property type="protein sequence ID" value="MDI3318770.1"/>
    <property type="molecule type" value="Genomic_DNA"/>
</dbReference>
<accession>A0ABT6R885</accession>
<comment type="caution">
    <text evidence="1">The sequence shown here is derived from an EMBL/GenBank/DDBJ whole genome shotgun (WGS) entry which is preliminary data.</text>
</comment>
<protein>
    <recommendedName>
        <fullName evidence="3">SprT-like domain-containing protein</fullName>
    </recommendedName>
</protein>
<dbReference type="Proteomes" id="UP001226434">
    <property type="component" value="Unassembled WGS sequence"/>
</dbReference>
<dbReference type="RefSeq" id="WP_282332895.1">
    <property type="nucleotide sequence ID" value="NZ_JASBRG010000001.1"/>
</dbReference>
<evidence type="ECO:0000313" key="1">
    <source>
        <dbReference type="EMBL" id="MDI3318770.1"/>
    </source>
</evidence>
<proteinExistence type="predicted"/>
<name>A0ABT6R885_9BACT</name>
<organism evidence="1 2">
    <name type="scientific">Pinibacter soli</name>
    <dbReference type="NCBI Taxonomy" id="3044211"/>
    <lineage>
        <taxon>Bacteria</taxon>
        <taxon>Pseudomonadati</taxon>
        <taxon>Bacteroidota</taxon>
        <taxon>Chitinophagia</taxon>
        <taxon>Chitinophagales</taxon>
        <taxon>Chitinophagaceae</taxon>
        <taxon>Pinibacter</taxon>
    </lineage>
</organism>
<dbReference type="PROSITE" id="PS51257">
    <property type="entry name" value="PROKAR_LIPOPROTEIN"/>
    <property type="match status" value="1"/>
</dbReference>
<sequence>MKGKHSLRFQLVTLVLFVASIVVAISCNKDHSTVDAVQQQLTPEEQAVQKAQDWLKKNNLLEKVSSVKIDNINVATDFNNSASTPGKISTNSIGLIQRPGTPSTPITPTPITPDAPLTARPPAPIDAVIIWDAPTLKTNGCKPMLAVPYKIDRTTLTGYKGSLPIDVTLILKDSGDDNYQVARKISTTVYEKTGEGLVPGTVMQEPVTYEYYYDLNGNLLEAWRKNRMGQYEYLDLLSPNRPESPISSTCAGTITVPFVAMKGCDESSTCTFVYGTRTIGCDRRLEDWGDLCSKIGGGIPTGSGAGFGNHTDYAPDSMKVELKNLCLVNAMAFVNDQDCKNVFRGIMERWSVDDKYDVVVFEDSTLKSTIAGQTDARTGTFRGALNAATFKIGLNINTLPHSSYEYVTSTIMHEVIHAYLTEIKGAKFHDFSEFGNYTQNDGTFSFTLDYPGVSGGHETYSFYDMIGWMKDAMKQLFPYLSDREAWAIAWGGLEKTSAFLALPIADQNYIKQVNYEHSSGQKGITCH</sequence>
<keyword evidence="2" id="KW-1185">Reference proteome</keyword>
<evidence type="ECO:0008006" key="3">
    <source>
        <dbReference type="Google" id="ProtNLM"/>
    </source>
</evidence>